<dbReference type="Proteomes" id="UP000260649">
    <property type="component" value="Unassembled WGS sequence"/>
</dbReference>
<dbReference type="GO" id="GO:0005829">
    <property type="term" value="C:cytosol"/>
    <property type="evidence" value="ECO:0007669"/>
    <property type="project" value="TreeGrafter"/>
</dbReference>
<evidence type="ECO:0000259" key="5">
    <source>
        <dbReference type="SMART" id="SM00507"/>
    </source>
</evidence>
<keyword evidence="7" id="KW-1185">Reference proteome</keyword>
<dbReference type="Pfam" id="PF01844">
    <property type="entry name" value="HNH"/>
    <property type="match status" value="1"/>
</dbReference>
<evidence type="ECO:0000256" key="1">
    <source>
        <dbReference type="ARBA" id="ARBA00022722"/>
    </source>
</evidence>
<keyword evidence="6" id="KW-0255">Endonuclease</keyword>
<sequence length="126" mass="14748">MPTKPKRPCSYPGCPKLTDGRFCEEHAKAEAKRYEKYDRDPAVRRRYGRAWKRIRDRYIQEHPLCELCQRDGRLTPAEEVHHKVPLSEGGTHARDNLVALCKSCHARIHAQRGDRWHRKNGDHPEG</sequence>
<name>A0A3E2B450_9FIRM</name>
<dbReference type="AlphaFoldDB" id="A0A3E2B450"/>
<dbReference type="CDD" id="cd00085">
    <property type="entry name" value="HNHc"/>
    <property type="match status" value="1"/>
</dbReference>
<dbReference type="RefSeq" id="WP_117142155.1">
    <property type="nucleotide sequence ID" value="NZ_CAKXKJ010000002.1"/>
</dbReference>
<keyword evidence="1" id="KW-0540">Nuclease</keyword>
<comment type="similarity">
    <text evidence="3">Belongs to the HNH nuclease family.</text>
</comment>
<dbReference type="OrthoDB" id="9779761at2"/>
<dbReference type="Gene3D" id="1.10.30.50">
    <property type="match status" value="1"/>
</dbReference>
<evidence type="ECO:0000313" key="7">
    <source>
        <dbReference type="Proteomes" id="UP000260649"/>
    </source>
</evidence>
<dbReference type="InterPro" id="IPR002711">
    <property type="entry name" value="HNH"/>
</dbReference>
<dbReference type="EMBL" id="QQRQ01000007">
    <property type="protein sequence ID" value="RFT06789.1"/>
    <property type="molecule type" value="Genomic_DNA"/>
</dbReference>
<evidence type="ECO:0000256" key="4">
    <source>
        <dbReference type="ARBA" id="ARBA00040194"/>
    </source>
</evidence>
<reference evidence="6 7" key="1">
    <citation type="submission" date="2018-07" db="EMBL/GenBank/DDBJ databases">
        <title>GABA Modulating Bacteria of the Human Gut Microbiota.</title>
        <authorList>
            <person name="Strandwitz P."/>
            <person name="Kim K.H."/>
            <person name="Terekhova D."/>
            <person name="Liu J.K."/>
            <person name="Sharma A."/>
            <person name="Levering J."/>
            <person name="Mcdonald D."/>
            <person name="Dietrich D."/>
            <person name="Ramadhar T.R."/>
            <person name="Lekbua A."/>
            <person name="Mroue N."/>
            <person name="Liston C."/>
            <person name="Stewart E.J."/>
            <person name="Dubin M.J."/>
            <person name="Zengler K."/>
            <person name="Knight R."/>
            <person name="Gilbert J.A."/>
            <person name="Clardy J."/>
            <person name="Lewis K."/>
        </authorList>
    </citation>
    <scope>NUCLEOTIDE SEQUENCE [LARGE SCALE GENOMIC DNA]</scope>
    <source>
        <strain evidence="6 7">KLE1738</strain>
    </source>
</reference>
<feature type="domain" description="HNH nuclease" evidence="5">
    <location>
        <begin position="53"/>
        <end position="106"/>
    </location>
</feature>
<comment type="caution">
    <text evidence="6">The sequence shown here is derived from an EMBL/GenBank/DDBJ whole genome shotgun (WGS) entry which is preliminary data.</text>
</comment>
<dbReference type="GeneID" id="97995244"/>
<dbReference type="GO" id="GO:0008270">
    <property type="term" value="F:zinc ion binding"/>
    <property type="evidence" value="ECO:0007669"/>
    <property type="project" value="InterPro"/>
</dbReference>
<dbReference type="GO" id="GO:0003676">
    <property type="term" value="F:nucleic acid binding"/>
    <property type="evidence" value="ECO:0007669"/>
    <property type="project" value="InterPro"/>
</dbReference>
<evidence type="ECO:0000256" key="2">
    <source>
        <dbReference type="ARBA" id="ARBA00022801"/>
    </source>
</evidence>
<accession>A0A3E2B450</accession>
<dbReference type="SMART" id="SM00507">
    <property type="entry name" value="HNHc"/>
    <property type="match status" value="1"/>
</dbReference>
<dbReference type="PANTHER" id="PTHR41286:SF1">
    <property type="entry name" value="HNH NUCLEASE YAJD-RELATED"/>
    <property type="match status" value="1"/>
</dbReference>
<protein>
    <recommendedName>
        <fullName evidence="4">Putative HNH nuclease YajD</fullName>
    </recommendedName>
</protein>
<evidence type="ECO:0000313" key="6">
    <source>
        <dbReference type="EMBL" id="RFT06789.1"/>
    </source>
</evidence>
<organism evidence="6 7">
    <name type="scientific">Evtepia gabavorous</name>
    <dbReference type="NCBI Taxonomy" id="2211183"/>
    <lineage>
        <taxon>Bacteria</taxon>
        <taxon>Bacillati</taxon>
        <taxon>Bacillota</taxon>
        <taxon>Clostridia</taxon>
        <taxon>Eubacteriales</taxon>
        <taxon>Evtepia</taxon>
    </lineage>
</organism>
<dbReference type="PANTHER" id="PTHR41286">
    <property type="entry name" value="HNH NUCLEASE YAJD-RELATED"/>
    <property type="match status" value="1"/>
</dbReference>
<dbReference type="InterPro" id="IPR003615">
    <property type="entry name" value="HNH_nuc"/>
</dbReference>
<keyword evidence="2" id="KW-0378">Hydrolase</keyword>
<dbReference type="GO" id="GO:0004519">
    <property type="term" value="F:endonuclease activity"/>
    <property type="evidence" value="ECO:0007669"/>
    <property type="project" value="UniProtKB-KW"/>
</dbReference>
<gene>
    <name evidence="6" type="ORF">DV520_05785</name>
</gene>
<dbReference type="GO" id="GO:0016787">
    <property type="term" value="F:hydrolase activity"/>
    <property type="evidence" value="ECO:0007669"/>
    <property type="project" value="UniProtKB-KW"/>
</dbReference>
<evidence type="ECO:0000256" key="3">
    <source>
        <dbReference type="ARBA" id="ARBA00038412"/>
    </source>
</evidence>
<proteinExistence type="inferred from homology"/>